<keyword evidence="7" id="KW-1185">Reference proteome</keyword>
<dbReference type="RefSeq" id="XP_009493158.1">
    <property type="nucleotide sequence ID" value="XM_009494883.1"/>
</dbReference>
<keyword evidence="3" id="KW-0067">ATP-binding</keyword>
<name>A0A058ZIX6_FONAL</name>
<dbReference type="SUPFAM" id="SSF52540">
    <property type="entry name" value="P-loop containing nucleoside triphosphate hydrolases"/>
    <property type="match status" value="1"/>
</dbReference>
<reference evidence="6" key="1">
    <citation type="submission" date="2013-04" db="EMBL/GenBank/DDBJ databases">
        <title>The Genome Sequence of Fonticula alba ATCC 38817.</title>
        <authorList>
            <consortium name="The Broad Institute Genomics Platform"/>
            <person name="Russ C."/>
            <person name="Cuomo C."/>
            <person name="Burger G."/>
            <person name="Gray M.W."/>
            <person name="Holland P.W.H."/>
            <person name="King N."/>
            <person name="Lang F.B.F."/>
            <person name="Roger A.J."/>
            <person name="Ruiz-Trillo I."/>
            <person name="Brown M."/>
            <person name="Walker B."/>
            <person name="Young S."/>
            <person name="Zeng Q."/>
            <person name="Gargeya S."/>
            <person name="Fitzgerald M."/>
            <person name="Haas B."/>
            <person name="Abouelleil A."/>
            <person name="Allen A.W."/>
            <person name="Alvarado L."/>
            <person name="Arachchi H.M."/>
            <person name="Berlin A.M."/>
            <person name="Chapman S.B."/>
            <person name="Gainer-Dewar J."/>
            <person name="Goldberg J."/>
            <person name="Griggs A."/>
            <person name="Gujja S."/>
            <person name="Hansen M."/>
            <person name="Howarth C."/>
            <person name="Imamovic A."/>
            <person name="Ireland A."/>
            <person name="Larimer J."/>
            <person name="McCowan C."/>
            <person name="Murphy C."/>
            <person name="Pearson M."/>
            <person name="Poon T.W."/>
            <person name="Priest M."/>
            <person name="Roberts A."/>
            <person name="Saif S."/>
            <person name="Shea T."/>
            <person name="Sisk P."/>
            <person name="Sykes S."/>
            <person name="Wortman J."/>
            <person name="Nusbaum C."/>
            <person name="Birren B."/>
        </authorList>
    </citation>
    <scope>NUCLEOTIDE SEQUENCE [LARGE SCALE GENOMIC DNA]</scope>
    <source>
        <strain evidence="6">ATCC 38817</strain>
    </source>
</reference>
<organism evidence="6">
    <name type="scientific">Fonticula alba</name>
    <name type="common">Slime mold</name>
    <dbReference type="NCBI Taxonomy" id="691883"/>
    <lineage>
        <taxon>Eukaryota</taxon>
        <taxon>Rotosphaerida</taxon>
        <taxon>Fonticulaceae</taxon>
        <taxon>Fonticula</taxon>
    </lineage>
</organism>
<dbReference type="eggNOG" id="KOG1131">
    <property type="taxonomic scope" value="Eukaryota"/>
</dbReference>
<evidence type="ECO:0000256" key="1">
    <source>
        <dbReference type="ARBA" id="ARBA00022741"/>
    </source>
</evidence>
<dbReference type="InterPro" id="IPR027417">
    <property type="entry name" value="P-loop_NTPase"/>
</dbReference>
<feature type="region of interest" description="Disordered" evidence="4">
    <location>
        <begin position="193"/>
        <end position="212"/>
    </location>
</feature>
<dbReference type="EMBL" id="KB932201">
    <property type="protein sequence ID" value="KCV73457.1"/>
    <property type="molecule type" value="Genomic_DNA"/>
</dbReference>
<dbReference type="InterPro" id="IPR014013">
    <property type="entry name" value="Helic_SF1/SF2_ATP-bd_DinG/Rad3"/>
</dbReference>
<dbReference type="GO" id="GO:0003678">
    <property type="term" value="F:DNA helicase activity"/>
    <property type="evidence" value="ECO:0007669"/>
    <property type="project" value="InterPro"/>
</dbReference>
<dbReference type="GO" id="GO:0003684">
    <property type="term" value="F:damaged DNA binding"/>
    <property type="evidence" value="ECO:0007669"/>
    <property type="project" value="TreeGrafter"/>
</dbReference>
<dbReference type="GO" id="GO:0016818">
    <property type="term" value="F:hydrolase activity, acting on acid anhydrides, in phosphorus-containing anhydrides"/>
    <property type="evidence" value="ECO:0007669"/>
    <property type="project" value="InterPro"/>
</dbReference>
<dbReference type="GO" id="GO:0005634">
    <property type="term" value="C:nucleus"/>
    <property type="evidence" value="ECO:0007669"/>
    <property type="project" value="TreeGrafter"/>
</dbReference>
<protein>
    <recommendedName>
        <fullName evidence="5">Helicase ATP-binding domain-containing protein</fullName>
    </recommendedName>
</protein>
<dbReference type="InterPro" id="IPR002464">
    <property type="entry name" value="DNA/RNA_helicase_DEAH_CS"/>
</dbReference>
<dbReference type="Gene3D" id="3.40.50.300">
    <property type="entry name" value="P-loop containing nucleotide triphosphate hydrolases"/>
    <property type="match status" value="1"/>
</dbReference>
<dbReference type="PANTHER" id="PTHR11472">
    <property type="entry name" value="DNA REPAIR DEAD HELICASE RAD3/XP-D SUBFAMILY MEMBER"/>
    <property type="match status" value="1"/>
</dbReference>
<dbReference type="PROSITE" id="PS51193">
    <property type="entry name" value="HELICASE_ATP_BIND_2"/>
    <property type="match status" value="1"/>
</dbReference>
<dbReference type="OrthoDB" id="272481at2759"/>
<dbReference type="GeneID" id="20525716"/>
<evidence type="ECO:0000313" key="7">
    <source>
        <dbReference type="Proteomes" id="UP000030693"/>
    </source>
</evidence>
<dbReference type="Pfam" id="PF06733">
    <property type="entry name" value="DEAD_2"/>
    <property type="match status" value="1"/>
</dbReference>
<dbReference type="Proteomes" id="UP000030693">
    <property type="component" value="Unassembled WGS sequence"/>
</dbReference>
<accession>A0A058ZIX6</accession>
<evidence type="ECO:0000259" key="5">
    <source>
        <dbReference type="PROSITE" id="PS51193"/>
    </source>
</evidence>
<keyword evidence="2" id="KW-0378">Hydrolase</keyword>
<dbReference type="GO" id="GO:0045951">
    <property type="term" value="P:positive regulation of mitotic recombination"/>
    <property type="evidence" value="ECO:0007669"/>
    <property type="project" value="TreeGrafter"/>
</dbReference>
<evidence type="ECO:0000256" key="4">
    <source>
        <dbReference type="SAM" id="MobiDB-lite"/>
    </source>
</evidence>
<dbReference type="PANTHER" id="PTHR11472:SF1">
    <property type="entry name" value="GENERAL TRANSCRIPTION AND DNA REPAIR FACTOR IIH HELICASE SUBUNIT XPD"/>
    <property type="match status" value="1"/>
</dbReference>
<dbReference type="GO" id="GO:0006366">
    <property type="term" value="P:transcription by RNA polymerase II"/>
    <property type="evidence" value="ECO:0007669"/>
    <property type="project" value="TreeGrafter"/>
</dbReference>
<keyword evidence="1" id="KW-0547">Nucleotide-binding</keyword>
<evidence type="ECO:0000313" key="6">
    <source>
        <dbReference type="EMBL" id="KCV73457.1"/>
    </source>
</evidence>
<sequence>MRFFIDDVEVIFPYSYIYPEQAQYMHMLKRTLDQRRLDPEGGDQPVHVGGNGGQPGAHALLEMPSGTGKTVTLLSFLVSYQAHYPLTTPTIVYCTRTIPEVEKTLHELRTLMAYRAEILREEGGDPLQTADALPIGAPATLGRFTAVGLTSRRNLCIHPKVVAVAAAAPAAVVDARCASRVAPWVRRRHAQWEARRRTQPPPIEGEPTRDIEEEPPSCVYYENLAALAEAGQAHPGPGVHSLEDLLTKGRERRACPYYTARGMIAHASIIVHSYAYLIDPRASAPVTSQLPSSAIVVLDEAHNLDSSCTGVLSVDITRETLDRSVEAITALETRVSECVAGPAGTFGPAGE</sequence>
<proteinExistence type="predicted"/>
<dbReference type="SMART" id="SM00488">
    <property type="entry name" value="DEXDc2"/>
    <property type="match status" value="1"/>
</dbReference>
<dbReference type="GO" id="GO:0005524">
    <property type="term" value="F:ATP binding"/>
    <property type="evidence" value="ECO:0007669"/>
    <property type="project" value="UniProtKB-KW"/>
</dbReference>
<evidence type="ECO:0000256" key="2">
    <source>
        <dbReference type="ARBA" id="ARBA00022801"/>
    </source>
</evidence>
<feature type="domain" description="Helicase ATP-binding" evidence="5">
    <location>
        <begin position="7"/>
        <end position="350"/>
    </location>
</feature>
<evidence type="ECO:0000256" key="3">
    <source>
        <dbReference type="ARBA" id="ARBA00022840"/>
    </source>
</evidence>
<dbReference type="AlphaFoldDB" id="A0A058ZIX6"/>
<dbReference type="PROSITE" id="PS00690">
    <property type="entry name" value="DEAH_ATP_HELICASE"/>
    <property type="match status" value="1"/>
</dbReference>
<gene>
    <name evidence="6" type="ORF">H696_00991</name>
</gene>
<dbReference type="InterPro" id="IPR045028">
    <property type="entry name" value="DinG/Rad3-like"/>
</dbReference>
<dbReference type="STRING" id="691883.A0A058ZIX6"/>
<dbReference type="InterPro" id="IPR006554">
    <property type="entry name" value="Helicase-like_DEXD_c2"/>
</dbReference>
<dbReference type="InterPro" id="IPR010614">
    <property type="entry name" value="RAD3-like_helicase_DEAD"/>
</dbReference>